<evidence type="ECO:0000313" key="2">
    <source>
        <dbReference type="Proteomes" id="UP000324800"/>
    </source>
</evidence>
<accession>A0A5J4UHF6</accession>
<comment type="caution">
    <text evidence="1">The sequence shown here is derived from an EMBL/GenBank/DDBJ whole genome shotgun (WGS) entry which is preliminary data.</text>
</comment>
<reference evidence="1 2" key="1">
    <citation type="submission" date="2019-03" db="EMBL/GenBank/DDBJ databases">
        <title>Single cell metagenomics reveals metabolic interactions within the superorganism composed of flagellate Streblomastix strix and complex community of Bacteroidetes bacteria on its surface.</title>
        <authorList>
            <person name="Treitli S.C."/>
            <person name="Kolisko M."/>
            <person name="Husnik F."/>
            <person name="Keeling P."/>
            <person name="Hampl V."/>
        </authorList>
    </citation>
    <scope>NUCLEOTIDE SEQUENCE [LARGE SCALE GENOMIC DNA]</scope>
    <source>
        <strain evidence="1">ST1C</strain>
    </source>
</reference>
<sequence length="67" mass="7611">MQNIVMLLLSIRGLPSETMTATELFRLGQSTMLTFTEFEKSKVGKLLIKANSRYEMIDFKKLGLIAI</sequence>
<name>A0A5J4UHF6_9EUKA</name>
<proteinExistence type="predicted"/>
<organism evidence="1 2">
    <name type="scientific">Streblomastix strix</name>
    <dbReference type="NCBI Taxonomy" id="222440"/>
    <lineage>
        <taxon>Eukaryota</taxon>
        <taxon>Metamonada</taxon>
        <taxon>Preaxostyla</taxon>
        <taxon>Oxymonadida</taxon>
        <taxon>Streblomastigidae</taxon>
        <taxon>Streblomastix</taxon>
    </lineage>
</organism>
<evidence type="ECO:0000313" key="1">
    <source>
        <dbReference type="EMBL" id="KAA6370236.1"/>
    </source>
</evidence>
<dbReference type="Proteomes" id="UP000324800">
    <property type="component" value="Unassembled WGS sequence"/>
</dbReference>
<dbReference type="EMBL" id="SNRW01015587">
    <property type="protein sequence ID" value="KAA6370236.1"/>
    <property type="molecule type" value="Genomic_DNA"/>
</dbReference>
<protein>
    <submittedName>
        <fullName evidence="1">Uncharacterized protein</fullName>
    </submittedName>
</protein>
<gene>
    <name evidence="1" type="ORF">EZS28_034236</name>
</gene>
<dbReference type="AlphaFoldDB" id="A0A5J4UHF6"/>